<evidence type="ECO:0000313" key="5">
    <source>
        <dbReference type="Proteomes" id="UP001155901"/>
    </source>
</evidence>
<proteinExistence type="predicted"/>
<evidence type="ECO:0000313" key="6">
    <source>
        <dbReference type="Proteomes" id="UP001162889"/>
    </source>
</evidence>
<sequence>MNALALRLTRDKSDTLLLLAAALMVLAPHFAHLPPWISAVVCATLLWRAALTWRGKRMPPLWLLLPVSLAAMAGVYRSYHTLLGRDAGVAMLALLLAFKLLEMRAKRDLFVVIFLSFFVLLTNFFYAQTMLTALCMGATLIVLLTAQQSFQYTGAVPPLRRRLRTAASTALLAAPLALLMFVGFPRIQGPLWGLPGDAHSGHTGISDSMAPGSLSSLAQSEAVAFRVRFLDPMPPQGQLYWRSIVLGDYDGRTWTRVPRRRGLQRLDVGIATRGQPLRHEITMEATNTRWLAALELSGPTLSLPGYRVHDSDELEFFTSEPVTQRVRYEASAWTDFRVQADEQPQRMLRWTELPSGFNPRTLALARALRPAAAPNAAADAPLSAREAAGAALQVMQRFHDGGYAYTLQPPLLGRDAVDDFLFGSKAGFCEHYAGAFVVLMRAMNVPARVVTGYQGGELNPVDGYLTVRQSDAHAWAEFWAPGAGWRRIDPTAAVAPERIAHNLAQALPQPSGFGFGPLLNLRNDPDSWLGKLRFNYAALNNAWNQWVLDYNPERQRGFLEELSSAFANWRSALGAALVCALLYGLYWRRQQRPLAPLDGLYHRFCRQQARHGYARRPDEGPLSYAARLRTMQASPAKLAAMEKFLTLYGALKYGVAGSEPRSASLTTLKTLLPLCR</sequence>
<feature type="domain" description="Transglutaminase-like" evidence="2">
    <location>
        <begin position="421"/>
        <end position="492"/>
    </location>
</feature>
<feature type="transmembrane region" description="Helical" evidence="1">
    <location>
        <begin position="108"/>
        <end position="125"/>
    </location>
</feature>
<dbReference type="Proteomes" id="UP001155901">
    <property type="component" value="Unassembled WGS sequence"/>
</dbReference>
<dbReference type="PANTHER" id="PTHR42736">
    <property type="entry name" value="PROTEIN-GLUTAMINE GAMMA-GLUTAMYLTRANSFERASE"/>
    <property type="match status" value="1"/>
</dbReference>
<dbReference type="Pfam" id="PF01841">
    <property type="entry name" value="Transglut_core"/>
    <property type="match status" value="1"/>
</dbReference>
<accession>A0AA41HA70</accession>
<keyword evidence="1" id="KW-0812">Transmembrane</keyword>
<dbReference type="Pfam" id="PF11992">
    <property type="entry name" value="TgpA_N"/>
    <property type="match status" value="1"/>
</dbReference>
<feature type="transmembrane region" description="Helical" evidence="1">
    <location>
        <begin position="60"/>
        <end position="76"/>
    </location>
</feature>
<feature type="transmembrane region" description="Helical" evidence="1">
    <location>
        <begin position="165"/>
        <end position="184"/>
    </location>
</feature>
<evidence type="ECO:0000259" key="2">
    <source>
        <dbReference type="SMART" id="SM00460"/>
    </source>
</evidence>
<dbReference type="InterPro" id="IPR002931">
    <property type="entry name" value="Transglutaminase-like"/>
</dbReference>
<reference evidence="3" key="1">
    <citation type="submission" date="2021-07" db="EMBL/GenBank/DDBJ databases">
        <title>Characterization of violacein-producing bacteria and related species.</title>
        <authorList>
            <person name="Wilson H.S."/>
            <person name="De Leon M.E."/>
        </authorList>
    </citation>
    <scope>NUCLEOTIDE SEQUENCE</scope>
    <source>
        <strain evidence="3">HSC-15S17</strain>
    </source>
</reference>
<dbReference type="InterPro" id="IPR025403">
    <property type="entry name" value="TgpA-like_C"/>
</dbReference>
<feature type="transmembrane region" description="Helical" evidence="1">
    <location>
        <begin position="131"/>
        <end position="153"/>
    </location>
</feature>
<dbReference type="SMART" id="SM00460">
    <property type="entry name" value="TGc"/>
    <property type="match status" value="1"/>
</dbReference>
<evidence type="ECO:0000313" key="3">
    <source>
        <dbReference type="EMBL" id="MBV6320033.1"/>
    </source>
</evidence>
<dbReference type="EMBL" id="JALJZU010000008">
    <property type="protein sequence ID" value="MCP2010397.1"/>
    <property type="molecule type" value="Genomic_DNA"/>
</dbReference>
<organism evidence="3 5">
    <name type="scientific">Duganella violaceipulchra</name>
    <dbReference type="NCBI Taxonomy" id="2849652"/>
    <lineage>
        <taxon>Bacteria</taxon>
        <taxon>Pseudomonadati</taxon>
        <taxon>Pseudomonadota</taxon>
        <taxon>Betaproteobacteria</taxon>
        <taxon>Burkholderiales</taxon>
        <taxon>Oxalobacteraceae</taxon>
        <taxon>Telluria group</taxon>
        <taxon>Duganella</taxon>
    </lineage>
</organism>
<dbReference type="RefSeq" id="WP_217940740.1">
    <property type="nucleotide sequence ID" value="NZ_JAHTGR010000002.1"/>
</dbReference>
<name>A0AA41HA70_9BURK</name>
<dbReference type="Pfam" id="PF13559">
    <property type="entry name" value="DUF4129"/>
    <property type="match status" value="1"/>
</dbReference>
<gene>
    <name evidence="3" type="ORF">KVP70_03725</name>
    <name evidence="4" type="ORF">L1274_004137</name>
</gene>
<protein>
    <submittedName>
        <fullName evidence="3">DUF3488 and transglutaminase-like domain-containing protein</fullName>
    </submittedName>
    <submittedName>
        <fullName evidence="4">Transglutaminase-like putative cysteine protease</fullName>
    </submittedName>
</protein>
<dbReference type="PANTHER" id="PTHR42736:SF1">
    <property type="entry name" value="PROTEIN-GLUTAMINE GAMMA-GLUTAMYLTRANSFERASE"/>
    <property type="match status" value="1"/>
</dbReference>
<feature type="transmembrane region" description="Helical" evidence="1">
    <location>
        <begin position="12"/>
        <end position="30"/>
    </location>
</feature>
<dbReference type="InterPro" id="IPR052901">
    <property type="entry name" value="Bact_TGase-like"/>
</dbReference>
<comment type="caution">
    <text evidence="3">The sequence shown here is derived from an EMBL/GenBank/DDBJ whole genome shotgun (WGS) entry which is preliminary data.</text>
</comment>
<keyword evidence="1" id="KW-0472">Membrane</keyword>
<dbReference type="EMBL" id="JAHTGR010000002">
    <property type="protein sequence ID" value="MBV6320033.1"/>
    <property type="molecule type" value="Genomic_DNA"/>
</dbReference>
<keyword evidence="1" id="KW-1133">Transmembrane helix</keyword>
<dbReference type="Proteomes" id="UP001162889">
    <property type="component" value="Unassembled WGS sequence"/>
</dbReference>
<dbReference type="AlphaFoldDB" id="A0AA41HA70"/>
<evidence type="ECO:0000256" key="1">
    <source>
        <dbReference type="SAM" id="Phobius"/>
    </source>
</evidence>
<reference evidence="4" key="2">
    <citation type="submission" date="2022-03" db="EMBL/GenBank/DDBJ databases">
        <title>Genome Encyclopedia of Bacteria and Archaea VI: Functional Genomics of Type Strains.</title>
        <authorList>
            <person name="Whitman W."/>
        </authorList>
    </citation>
    <scope>NUCLEOTIDE SEQUENCE</scope>
    <source>
        <strain evidence="4">HSC-15S17</strain>
    </source>
</reference>
<evidence type="ECO:0000313" key="4">
    <source>
        <dbReference type="EMBL" id="MCP2010397.1"/>
    </source>
</evidence>
<dbReference type="InterPro" id="IPR021878">
    <property type="entry name" value="TgpA_N"/>
</dbReference>
<keyword evidence="6" id="KW-1185">Reference proteome</keyword>